<name>A0A9P0HM91_NEZVI</name>
<reference evidence="2" key="1">
    <citation type="submission" date="2022-01" db="EMBL/GenBank/DDBJ databases">
        <authorList>
            <person name="King R."/>
        </authorList>
    </citation>
    <scope>NUCLEOTIDE SEQUENCE</scope>
</reference>
<dbReference type="OrthoDB" id="6596698at2759"/>
<proteinExistence type="predicted"/>
<feature type="region of interest" description="Disordered" evidence="1">
    <location>
        <begin position="107"/>
        <end position="134"/>
    </location>
</feature>
<evidence type="ECO:0000313" key="2">
    <source>
        <dbReference type="EMBL" id="CAH1404684.1"/>
    </source>
</evidence>
<accession>A0A9P0HM91</accession>
<evidence type="ECO:0000313" key="3">
    <source>
        <dbReference type="Proteomes" id="UP001152798"/>
    </source>
</evidence>
<keyword evidence="3" id="KW-1185">Reference proteome</keyword>
<feature type="compositionally biased region" description="Polar residues" evidence="1">
    <location>
        <begin position="124"/>
        <end position="134"/>
    </location>
</feature>
<dbReference type="EMBL" id="OV725082">
    <property type="protein sequence ID" value="CAH1404684.1"/>
    <property type="molecule type" value="Genomic_DNA"/>
</dbReference>
<protein>
    <submittedName>
        <fullName evidence="2">Uncharacterized protein</fullName>
    </submittedName>
</protein>
<organism evidence="2 3">
    <name type="scientific">Nezara viridula</name>
    <name type="common">Southern green stink bug</name>
    <name type="synonym">Cimex viridulus</name>
    <dbReference type="NCBI Taxonomy" id="85310"/>
    <lineage>
        <taxon>Eukaryota</taxon>
        <taxon>Metazoa</taxon>
        <taxon>Ecdysozoa</taxon>
        <taxon>Arthropoda</taxon>
        <taxon>Hexapoda</taxon>
        <taxon>Insecta</taxon>
        <taxon>Pterygota</taxon>
        <taxon>Neoptera</taxon>
        <taxon>Paraneoptera</taxon>
        <taxon>Hemiptera</taxon>
        <taxon>Heteroptera</taxon>
        <taxon>Panheteroptera</taxon>
        <taxon>Pentatomomorpha</taxon>
        <taxon>Pentatomoidea</taxon>
        <taxon>Pentatomidae</taxon>
        <taxon>Pentatominae</taxon>
        <taxon>Nezara</taxon>
    </lineage>
</organism>
<gene>
    <name evidence="2" type="ORF">NEZAVI_LOCUS13050</name>
</gene>
<evidence type="ECO:0000256" key="1">
    <source>
        <dbReference type="SAM" id="MobiDB-lite"/>
    </source>
</evidence>
<dbReference type="AlphaFoldDB" id="A0A9P0HM91"/>
<sequence length="134" mass="14954">MVAKTNPWGFVKILDVDTLFLGIHKRANKFYVISPTSDLSNFYLITFLGANSLFGRVASALLSRTPSVRTLKLYDEVDKPELESTSVPTCLVQWHHGKEELTFALESPLRGPSNEQNKHAIPTPDTSPSEIKPK</sequence>
<dbReference type="Proteomes" id="UP001152798">
    <property type="component" value="Chromosome 6"/>
</dbReference>